<dbReference type="Proteomes" id="UP000239717">
    <property type="component" value="Chromosome"/>
</dbReference>
<reference evidence="2" key="1">
    <citation type="submission" date="2018-03" db="EMBL/GenBank/DDBJ databases">
        <title>FDA dAtabase for Regulatory Grade micrObial Sequences (FDA-ARGOS): Supporting development and validation of Infectious Disease Dx tests.</title>
        <authorList>
            <person name="Kerrigan L."/>
            <person name="Tallon L."/>
            <person name="Sadzewicz L."/>
            <person name="Sengamalay N."/>
            <person name="Ott S."/>
            <person name="Godinez A."/>
            <person name="Nagaraj S."/>
            <person name="Vavikolanu K."/>
            <person name="Vyas G."/>
            <person name="Nadendla S."/>
            <person name="George J."/>
            <person name="Sichtig H."/>
        </authorList>
    </citation>
    <scope>NUCLEOTIDE SEQUENCE [LARGE SCALE GENOMIC DNA]</scope>
    <source>
        <strain evidence="2">FDAARGOS_295</strain>
    </source>
</reference>
<evidence type="ECO:0000313" key="1">
    <source>
        <dbReference type="EMBL" id="AVL47862.1"/>
    </source>
</evidence>
<organism evidence="1 2">
    <name type="scientific">Campylobacter jejuni subsp. doylei</name>
    <dbReference type="NCBI Taxonomy" id="32021"/>
    <lineage>
        <taxon>Bacteria</taxon>
        <taxon>Pseudomonadati</taxon>
        <taxon>Campylobacterota</taxon>
        <taxon>Epsilonproteobacteria</taxon>
        <taxon>Campylobacterales</taxon>
        <taxon>Campylobacteraceae</taxon>
        <taxon>Campylobacter</taxon>
    </lineage>
</organism>
<sequence>MNNDKKKQVIGLYGEMQLAMKLHGNNWQVHRSYIDEGIDFVISKYYCKSCKKFSKQLIRQELYKDKKVKCVTNLCELCQKEKLSIVTKYLQVKTSEGEETNDKDTRDFSFHPKIRYDMDSKVYYVWIAVFENKELENTKIHYYIFHSSSISEFDDISLPSYQTTDNQKTTLKININGDVLNKGKKHNYRCFREFYNNFQILESLD</sequence>
<dbReference type="OMA" id="HRSYIDE"/>
<accession>A0A381D1M7</accession>
<gene>
    <name evidence="1" type="ORF">CEP74_09070</name>
</gene>
<evidence type="ECO:0000313" key="2">
    <source>
        <dbReference type="Proteomes" id="UP000239717"/>
    </source>
</evidence>
<dbReference type="EMBL" id="CP027403">
    <property type="protein sequence ID" value="AVL47862.1"/>
    <property type="molecule type" value="Genomic_DNA"/>
</dbReference>
<dbReference type="AlphaFoldDB" id="A0A381D1M7"/>
<protein>
    <submittedName>
        <fullName evidence="1">Uncharacterized protein</fullName>
    </submittedName>
</protein>
<name>A0A381D1M7_CAMJU</name>
<proteinExistence type="predicted"/>